<accession>A0A0D5XZL9</accession>
<dbReference type="InterPro" id="IPR017871">
    <property type="entry name" value="ABC_transporter-like_CS"/>
</dbReference>
<name>A0A0D5XZL9_9PSED</name>
<evidence type="ECO:0000259" key="10">
    <source>
        <dbReference type="PROSITE" id="PS50893"/>
    </source>
</evidence>
<feature type="transmembrane region" description="Helical" evidence="9">
    <location>
        <begin position="53"/>
        <end position="72"/>
    </location>
</feature>
<keyword evidence="5" id="KW-0547">Nucleotide-binding</keyword>
<feature type="transmembrane region" description="Helical" evidence="9">
    <location>
        <begin position="244"/>
        <end position="267"/>
    </location>
</feature>
<proteinExistence type="predicted"/>
<evidence type="ECO:0008006" key="14">
    <source>
        <dbReference type="Google" id="ProtNLM"/>
    </source>
</evidence>
<keyword evidence="3" id="KW-1003">Cell membrane</keyword>
<evidence type="ECO:0000313" key="12">
    <source>
        <dbReference type="EMBL" id="AKA24240.1"/>
    </source>
</evidence>
<dbReference type="PROSITE" id="PS50929">
    <property type="entry name" value="ABC_TM1F"/>
    <property type="match status" value="1"/>
</dbReference>
<dbReference type="Gene3D" id="1.20.1560.10">
    <property type="entry name" value="ABC transporter type 1, transmembrane domain"/>
    <property type="match status" value="1"/>
</dbReference>
<reference evidence="12 13" key="1">
    <citation type="journal article" date="2015" name="Mol. Plant Microbe Interact.">
        <title>Comparative Genomic Analysis of Pseudomonas chlororaphis PCL1606 Reveals New Insight into Antifungal Compounds Involved in Biocontrol.</title>
        <authorList>
            <person name="Calderon C.E."/>
            <person name="Ramos C."/>
            <person name="de Vicente A."/>
            <person name="Cazorla F.M."/>
        </authorList>
    </citation>
    <scope>NUCLEOTIDE SEQUENCE [LARGE SCALE GENOMIC DNA]</scope>
    <source>
        <strain evidence="12 13">PCL1606</strain>
    </source>
</reference>
<dbReference type="FunFam" id="3.40.50.300:FF:000221">
    <property type="entry name" value="Multidrug ABC transporter ATP-binding protein"/>
    <property type="match status" value="1"/>
</dbReference>
<dbReference type="SUPFAM" id="SSF90123">
    <property type="entry name" value="ABC transporter transmembrane region"/>
    <property type="match status" value="1"/>
</dbReference>
<dbReference type="PROSITE" id="PS00211">
    <property type="entry name" value="ABC_TRANSPORTER_1"/>
    <property type="match status" value="1"/>
</dbReference>
<sequence length="579" mass="62446">MNLLGPELRALLRPFRARLWLAVALQAVAGISSLLPLIALGQLADSLHRAPPLAPAVAGWVWLAVLGSALWLGGQTLALYLTHDVDANLCNGLRVRLAEHLQRLPLGWFARLGADGVTRYAEQDVRALHQLVGHAPTDLVNLLLIPLATLAYLLWSDSLLALWCLLPLALGALGYWRLGSAHYREDVEQRNLAIQQLFGDYSQFAGNLGLVRQFPGAGIHQRLQQAVQRFDQRFSHWVSRAGHLAALIQVVLGAPWLLAWVVLGALLPGMAEVGAAQLCAFLLLLRAMAAPVLAMGHGFDALHGARASAQRLQALLSTPPLPEPAAPQAPRDASVELRNVSFAHDAVPVLSAIDLRLEPGTTTALVGPSGAGKSTLAGLIARFMDVDSGQVLVGGVDVRQIASRQLQQHLALVLQQAGALRLSLAQNIALYRPDASPAQIRQAARAACLDSRIMALPKAYASIVDDDVRLSGGELQRLAIARALLSAAPIMLLDEPTSATDPQTERALRTALWQGAAGRTRLIVAHRLATIRHAEQILVLCDGRIVQRGQHQELLAVEGLYRQLWLEQMPSTDYLESVS</sequence>
<dbReference type="SMART" id="SM00382">
    <property type="entry name" value="AAA"/>
    <property type="match status" value="1"/>
</dbReference>
<evidence type="ECO:0000256" key="6">
    <source>
        <dbReference type="ARBA" id="ARBA00022840"/>
    </source>
</evidence>
<dbReference type="RefSeq" id="WP_045882818.1">
    <property type="nucleotide sequence ID" value="NZ_CP011110.1"/>
</dbReference>
<feature type="domain" description="ABC transmembrane type-1" evidence="11">
    <location>
        <begin position="20"/>
        <end position="304"/>
    </location>
</feature>
<dbReference type="Proteomes" id="UP000032748">
    <property type="component" value="Chromosome"/>
</dbReference>
<keyword evidence="2" id="KW-0813">Transport</keyword>
<comment type="subcellular location">
    <subcellularLocation>
        <location evidence="1">Cell membrane</location>
        <topology evidence="1">Multi-pass membrane protein</topology>
    </subcellularLocation>
</comment>
<evidence type="ECO:0000256" key="4">
    <source>
        <dbReference type="ARBA" id="ARBA00022692"/>
    </source>
</evidence>
<keyword evidence="7 9" id="KW-1133">Transmembrane helix</keyword>
<dbReference type="GO" id="GO:0016887">
    <property type="term" value="F:ATP hydrolysis activity"/>
    <property type="evidence" value="ECO:0007669"/>
    <property type="project" value="InterPro"/>
</dbReference>
<dbReference type="PANTHER" id="PTHR24221">
    <property type="entry name" value="ATP-BINDING CASSETTE SUB-FAMILY B"/>
    <property type="match status" value="1"/>
</dbReference>
<dbReference type="InterPro" id="IPR039421">
    <property type="entry name" value="Type_1_exporter"/>
</dbReference>
<dbReference type="PATRIC" id="fig|587753.10.peg.2783"/>
<dbReference type="PANTHER" id="PTHR24221:SF654">
    <property type="entry name" value="ATP-BINDING CASSETTE SUB-FAMILY B MEMBER 6"/>
    <property type="match status" value="1"/>
</dbReference>
<dbReference type="InterPro" id="IPR011527">
    <property type="entry name" value="ABC1_TM_dom"/>
</dbReference>
<dbReference type="InterPro" id="IPR036640">
    <property type="entry name" value="ABC1_TM_sf"/>
</dbReference>
<evidence type="ECO:0000256" key="3">
    <source>
        <dbReference type="ARBA" id="ARBA00022475"/>
    </source>
</evidence>
<evidence type="ECO:0000256" key="2">
    <source>
        <dbReference type="ARBA" id="ARBA00022448"/>
    </source>
</evidence>
<feature type="transmembrane region" description="Helical" evidence="9">
    <location>
        <begin position="152"/>
        <end position="176"/>
    </location>
</feature>
<dbReference type="GO" id="GO:0140359">
    <property type="term" value="F:ABC-type transporter activity"/>
    <property type="evidence" value="ECO:0007669"/>
    <property type="project" value="InterPro"/>
</dbReference>
<keyword evidence="4 9" id="KW-0812">Transmembrane</keyword>
<feature type="domain" description="ABC transporter" evidence="10">
    <location>
        <begin position="335"/>
        <end position="567"/>
    </location>
</feature>
<dbReference type="EMBL" id="CP011110">
    <property type="protein sequence ID" value="AKA24240.1"/>
    <property type="molecule type" value="Genomic_DNA"/>
</dbReference>
<dbReference type="PROSITE" id="PS50893">
    <property type="entry name" value="ABC_TRANSPORTER_2"/>
    <property type="match status" value="1"/>
</dbReference>
<evidence type="ECO:0000256" key="8">
    <source>
        <dbReference type="ARBA" id="ARBA00023136"/>
    </source>
</evidence>
<organism evidence="12 13">
    <name type="scientific">Pseudomonas chlororaphis</name>
    <dbReference type="NCBI Taxonomy" id="587753"/>
    <lineage>
        <taxon>Bacteria</taxon>
        <taxon>Pseudomonadati</taxon>
        <taxon>Pseudomonadota</taxon>
        <taxon>Gammaproteobacteria</taxon>
        <taxon>Pseudomonadales</taxon>
        <taxon>Pseudomonadaceae</taxon>
        <taxon>Pseudomonas</taxon>
    </lineage>
</organism>
<evidence type="ECO:0000256" key="1">
    <source>
        <dbReference type="ARBA" id="ARBA00004651"/>
    </source>
</evidence>
<dbReference type="GO" id="GO:0005886">
    <property type="term" value="C:plasma membrane"/>
    <property type="evidence" value="ECO:0007669"/>
    <property type="project" value="UniProtKB-SubCell"/>
</dbReference>
<dbReference type="InterPro" id="IPR003593">
    <property type="entry name" value="AAA+_ATPase"/>
</dbReference>
<evidence type="ECO:0000313" key="13">
    <source>
        <dbReference type="Proteomes" id="UP000032748"/>
    </source>
</evidence>
<dbReference type="OrthoDB" id="9806127at2"/>
<evidence type="ECO:0000256" key="9">
    <source>
        <dbReference type="SAM" id="Phobius"/>
    </source>
</evidence>
<dbReference type="Gene3D" id="3.40.50.300">
    <property type="entry name" value="P-loop containing nucleotide triphosphate hydrolases"/>
    <property type="match status" value="1"/>
</dbReference>
<keyword evidence="6" id="KW-0067">ATP-binding</keyword>
<protein>
    <recommendedName>
        <fullName evidence="14">ABC transporter ATP-binding protein</fullName>
    </recommendedName>
</protein>
<evidence type="ECO:0000256" key="7">
    <source>
        <dbReference type="ARBA" id="ARBA00022989"/>
    </source>
</evidence>
<dbReference type="KEGG" id="pcz:PCL1606_27890"/>
<dbReference type="AlphaFoldDB" id="A0A0D5XZL9"/>
<dbReference type="GO" id="GO:0005524">
    <property type="term" value="F:ATP binding"/>
    <property type="evidence" value="ECO:0007669"/>
    <property type="project" value="UniProtKB-KW"/>
</dbReference>
<dbReference type="Pfam" id="PF00005">
    <property type="entry name" value="ABC_tran"/>
    <property type="match status" value="1"/>
</dbReference>
<keyword evidence="8 9" id="KW-0472">Membrane</keyword>
<dbReference type="InterPro" id="IPR003439">
    <property type="entry name" value="ABC_transporter-like_ATP-bd"/>
</dbReference>
<dbReference type="SUPFAM" id="SSF52540">
    <property type="entry name" value="P-loop containing nucleoside triphosphate hydrolases"/>
    <property type="match status" value="1"/>
</dbReference>
<feature type="transmembrane region" description="Helical" evidence="9">
    <location>
        <begin position="20"/>
        <end position="41"/>
    </location>
</feature>
<evidence type="ECO:0000256" key="5">
    <source>
        <dbReference type="ARBA" id="ARBA00022741"/>
    </source>
</evidence>
<gene>
    <name evidence="12" type="ORF">PCL1606_27890</name>
</gene>
<dbReference type="GO" id="GO:0034040">
    <property type="term" value="F:ATPase-coupled lipid transmembrane transporter activity"/>
    <property type="evidence" value="ECO:0007669"/>
    <property type="project" value="TreeGrafter"/>
</dbReference>
<evidence type="ECO:0000259" key="11">
    <source>
        <dbReference type="PROSITE" id="PS50929"/>
    </source>
</evidence>
<dbReference type="InterPro" id="IPR027417">
    <property type="entry name" value="P-loop_NTPase"/>
</dbReference>